<keyword evidence="3" id="KW-1185">Reference proteome</keyword>
<feature type="chain" id="PRO_5012395518" evidence="1">
    <location>
        <begin position="20"/>
        <end position="297"/>
    </location>
</feature>
<dbReference type="AlphaFoldDB" id="A0A1Y2SG44"/>
<proteinExistence type="predicted"/>
<organism evidence="2 3">
    <name type="scientific">Xenorhabdus vietnamensis</name>
    <dbReference type="NCBI Taxonomy" id="351656"/>
    <lineage>
        <taxon>Bacteria</taxon>
        <taxon>Pseudomonadati</taxon>
        <taxon>Pseudomonadota</taxon>
        <taxon>Gammaproteobacteria</taxon>
        <taxon>Enterobacterales</taxon>
        <taxon>Morganellaceae</taxon>
        <taxon>Xenorhabdus</taxon>
    </lineage>
</organism>
<evidence type="ECO:0000256" key="1">
    <source>
        <dbReference type="SAM" id="SignalP"/>
    </source>
</evidence>
<feature type="signal peptide" evidence="1">
    <location>
        <begin position="1"/>
        <end position="19"/>
    </location>
</feature>
<evidence type="ECO:0000313" key="3">
    <source>
        <dbReference type="Proteomes" id="UP000194350"/>
    </source>
</evidence>
<dbReference type="OrthoDB" id="1417373at2"/>
<comment type="caution">
    <text evidence="2">The sequence shown here is derived from an EMBL/GenBank/DDBJ whole genome shotgun (WGS) entry which is preliminary data.</text>
</comment>
<dbReference type="Proteomes" id="UP000194350">
    <property type="component" value="Unassembled WGS sequence"/>
</dbReference>
<dbReference type="EMBL" id="MUBJ01000004">
    <property type="protein sequence ID" value="OTA17322.1"/>
    <property type="molecule type" value="Genomic_DNA"/>
</dbReference>
<accession>A0A1Y2SG44</accession>
<evidence type="ECO:0000313" key="2">
    <source>
        <dbReference type="EMBL" id="OTA17322.1"/>
    </source>
</evidence>
<gene>
    <name evidence="2" type="ORF">Xvie_01169</name>
</gene>
<sequence>MRSSSRVIVLASLPFFLTACDFLDSDDRIGQFYFTNSAELPLEFKIDDRTFSVKRNEVGMVDLKPGKHILETTKGKKQSFFVYPQNKGGIINPNRELYYAYNMMYVVGDYENKHIPRGKEVVIDGMIFEGGIRSSDSVFIDNNAFHCSYQLGMPLPDEITIRDEKMKQAVRTKCFSKQEFIGFYEKESGEKFSSPNDPDSLYSNENTVTDQFYYQIPTANFSDPILQKDATELVSLIKDYIRSDSVTEQEELRKKHTDIIMHRLNRDDSNFDVKERVKFEKLCNQVNDIIAAGIIAK</sequence>
<name>A0A1Y2SG44_9GAMM</name>
<protein>
    <submittedName>
        <fullName evidence="2">Lipoprotein</fullName>
    </submittedName>
</protein>
<keyword evidence="2" id="KW-0449">Lipoprotein</keyword>
<keyword evidence="1" id="KW-0732">Signal</keyword>
<dbReference type="PROSITE" id="PS51257">
    <property type="entry name" value="PROKAR_LIPOPROTEIN"/>
    <property type="match status" value="1"/>
</dbReference>
<reference evidence="2 3" key="1">
    <citation type="submission" date="2016-10" db="EMBL/GenBank/DDBJ databases">
        <title>Systematic genetic and metabolomic analysis of Xenorhabdus and Photorhabdus spp., highlights the requirements for a dual symbiotic and pathogenic life style.</title>
        <authorList>
            <person name="Tobias N.J."/>
            <person name="Wolff H."/>
            <person name="Djahanschiri B."/>
            <person name="Pidot S.J."/>
            <person name="Stinear T.P."/>
            <person name="Ebersberger I."/>
            <person name="Bode H.B."/>
        </authorList>
    </citation>
    <scope>NUCLEOTIDE SEQUENCE [LARGE SCALE GENOMIC DNA]</scope>
    <source>
        <strain evidence="2 3">DSM 22392</strain>
    </source>
</reference>
<dbReference type="RefSeq" id="WP_086108405.1">
    <property type="nucleotide sequence ID" value="NZ_CAWNGD010000084.1"/>
</dbReference>